<dbReference type="InterPro" id="IPR036097">
    <property type="entry name" value="HisK_dim/P_sf"/>
</dbReference>
<evidence type="ECO:0000313" key="10">
    <source>
        <dbReference type="EMBL" id="RJG40286.1"/>
    </source>
</evidence>
<dbReference type="OrthoDB" id="9121563at2"/>
<dbReference type="GO" id="GO:0000155">
    <property type="term" value="F:phosphorelay sensor kinase activity"/>
    <property type="evidence" value="ECO:0007669"/>
    <property type="project" value="InterPro"/>
</dbReference>
<name>A0A418YBI8_9GAMM</name>
<evidence type="ECO:0000256" key="3">
    <source>
        <dbReference type="ARBA" id="ARBA00022553"/>
    </source>
</evidence>
<evidence type="ECO:0000256" key="5">
    <source>
        <dbReference type="ARBA" id="ARBA00022692"/>
    </source>
</evidence>
<evidence type="ECO:0000256" key="6">
    <source>
        <dbReference type="ARBA" id="ARBA00022777"/>
    </source>
</evidence>
<keyword evidence="8" id="KW-0472">Membrane</keyword>
<dbReference type="SUPFAM" id="SSF47384">
    <property type="entry name" value="Homodimeric domain of signal transducing histidine kinase"/>
    <property type="match status" value="1"/>
</dbReference>
<evidence type="ECO:0000256" key="1">
    <source>
        <dbReference type="ARBA" id="ARBA00000085"/>
    </source>
</evidence>
<keyword evidence="5 8" id="KW-0812">Transmembrane</keyword>
<dbReference type="InterPro" id="IPR036890">
    <property type="entry name" value="HATPase_C_sf"/>
</dbReference>
<dbReference type="EMBL" id="QZCH01000025">
    <property type="protein sequence ID" value="RJG40286.1"/>
    <property type="molecule type" value="Genomic_DNA"/>
</dbReference>
<dbReference type="Pfam" id="PF02518">
    <property type="entry name" value="HATPase_c"/>
    <property type="match status" value="1"/>
</dbReference>
<dbReference type="Pfam" id="PF00512">
    <property type="entry name" value="HisKA"/>
    <property type="match status" value="1"/>
</dbReference>
<feature type="transmembrane region" description="Helical" evidence="8">
    <location>
        <begin position="144"/>
        <end position="168"/>
    </location>
</feature>
<evidence type="ECO:0000313" key="11">
    <source>
        <dbReference type="Proteomes" id="UP000283255"/>
    </source>
</evidence>
<dbReference type="PANTHER" id="PTHR45436:SF16">
    <property type="entry name" value="HISTIDINE KINASE"/>
    <property type="match status" value="1"/>
</dbReference>
<evidence type="ECO:0000256" key="8">
    <source>
        <dbReference type="SAM" id="Phobius"/>
    </source>
</evidence>
<keyword evidence="11" id="KW-1185">Reference proteome</keyword>
<dbReference type="PROSITE" id="PS50109">
    <property type="entry name" value="HIS_KIN"/>
    <property type="match status" value="1"/>
</dbReference>
<evidence type="ECO:0000256" key="7">
    <source>
        <dbReference type="ARBA" id="ARBA00022989"/>
    </source>
</evidence>
<dbReference type="CDD" id="cd00082">
    <property type="entry name" value="HisKA"/>
    <property type="match status" value="1"/>
</dbReference>
<evidence type="ECO:0000256" key="2">
    <source>
        <dbReference type="ARBA" id="ARBA00012438"/>
    </source>
</evidence>
<organism evidence="10 11">
    <name type="scientific">Motilimonas pumila</name>
    <dbReference type="NCBI Taxonomy" id="2303987"/>
    <lineage>
        <taxon>Bacteria</taxon>
        <taxon>Pseudomonadati</taxon>
        <taxon>Pseudomonadota</taxon>
        <taxon>Gammaproteobacteria</taxon>
        <taxon>Alteromonadales</taxon>
        <taxon>Alteromonadales genera incertae sedis</taxon>
        <taxon>Motilimonas</taxon>
    </lineage>
</organism>
<keyword evidence="7 8" id="KW-1133">Transmembrane helix</keyword>
<accession>A0A418YBI8</accession>
<dbReference type="SMART" id="SM00387">
    <property type="entry name" value="HATPase_c"/>
    <property type="match status" value="1"/>
</dbReference>
<evidence type="ECO:0000256" key="4">
    <source>
        <dbReference type="ARBA" id="ARBA00022679"/>
    </source>
</evidence>
<dbReference type="SMART" id="SM00388">
    <property type="entry name" value="HisKA"/>
    <property type="match status" value="1"/>
</dbReference>
<gene>
    <name evidence="10" type="ORF">D1Z90_16135</name>
</gene>
<dbReference type="AlphaFoldDB" id="A0A418YBI8"/>
<dbReference type="PANTHER" id="PTHR45436">
    <property type="entry name" value="SENSOR HISTIDINE KINASE YKOH"/>
    <property type="match status" value="1"/>
</dbReference>
<reference evidence="10 11" key="1">
    <citation type="submission" date="2018-09" db="EMBL/GenBank/DDBJ databases">
        <authorList>
            <person name="Wang F."/>
        </authorList>
    </citation>
    <scope>NUCLEOTIDE SEQUENCE [LARGE SCALE GENOMIC DNA]</scope>
    <source>
        <strain evidence="10 11">PLHSC7-2</strain>
    </source>
</reference>
<keyword evidence="3" id="KW-0597">Phosphoprotein</keyword>
<dbReference type="InterPro" id="IPR050428">
    <property type="entry name" value="TCS_sensor_his_kinase"/>
</dbReference>
<keyword evidence="6 10" id="KW-0418">Kinase</keyword>
<dbReference type="EC" id="2.7.13.3" evidence="2"/>
<dbReference type="Gene3D" id="3.30.565.10">
    <property type="entry name" value="Histidine kinase-like ATPase, C-terminal domain"/>
    <property type="match status" value="1"/>
</dbReference>
<comment type="catalytic activity">
    <reaction evidence="1">
        <text>ATP + protein L-histidine = ADP + protein N-phospho-L-histidine.</text>
        <dbReference type="EC" id="2.7.13.3"/>
    </reaction>
</comment>
<protein>
    <recommendedName>
        <fullName evidence="2">histidine kinase</fullName>
        <ecNumber evidence="2">2.7.13.3</ecNumber>
    </recommendedName>
</protein>
<dbReference type="InterPro" id="IPR003594">
    <property type="entry name" value="HATPase_dom"/>
</dbReference>
<evidence type="ECO:0000259" key="9">
    <source>
        <dbReference type="PROSITE" id="PS50109"/>
    </source>
</evidence>
<dbReference type="Gene3D" id="1.10.287.130">
    <property type="match status" value="1"/>
</dbReference>
<dbReference type="Proteomes" id="UP000283255">
    <property type="component" value="Unassembled WGS sequence"/>
</dbReference>
<feature type="domain" description="Histidine kinase" evidence="9">
    <location>
        <begin position="235"/>
        <end position="425"/>
    </location>
</feature>
<feature type="transmembrane region" description="Helical" evidence="8">
    <location>
        <begin position="13"/>
        <end position="35"/>
    </location>
</feature>
<proteinExistence type="predicted"/>
<dbReference type="RefSeq" id="WP_119911833.1">
    <property type="nucleotide sequence ID" value="NZ_QZCH01000025.1"/>
</dbReference>
<sequence length="434" mass="48330">MVLPTQQQLFTKYFSGIALVLVVLQYSLFHLTLLVSEEFASYQRIELLKEDAIKGYQAGVRGIQKLSPIAYAYQNSANVPPLVPRPLPQEKGEILSLFSDYHGEDGFEESKTEFVYSYDEFLLNGEIQSLYIVLFQGEVEADDVLIILVELGFLLISIGSLFLAYLLIAKVSNKLAAPITATADYFEQHQGEPNQQSLASLQAKSREVQSLIDSLAVYQQKVAQLVERERRFTRYASHELRTPLMVMKGANSLLKQSQQADFVLRQQQRIEGACDDMQNFIEALLSLQKISQEKPVQRAVAKVEIQDIVASHLSLLQPGVHYQVEVAEETQTFASETLLQLLLGNLVKNAFSHTQAGSVNVTLDNHALIVTDTGTGLGQSQMSQDSHGLGLLIVKDICRLFHWQFQLQDNLPHGCRAHVSFEPSAALGAPPQGL</sequence>
<dbReference type="GO" id="GO:0005886">
    <property type="term" value="C:plasma membrane"/>
    <property type="evidence" value="ECO:0007669"/>
    <property type="project" value="TreeGrafter"/>
</dbReference>
<dbReference type="SUPFAM" id="SSF55874">
    <property type="entry name" value="ATPase domain of HSP90 chaperone/DNA topoisomerase II/histidine kinase"/>
    <property type="match status" value="1"/>
</dbReference>
<reference evidence="10 11" key="2">
    <citation type="submission" date="2019-01" db="EMBL/GenBank/DDBJ databases">
        <title>Motilimonas pumilus sp. nov., isolated from the gut of sea cucumber (Apostichopus japonicus).</title>
        <authorList>
            <person name="Wang F.-Q."/>
            <person name="Ren L.-H."/>
            <person name="Lin Y.-W."/>
            <person name="Sun G.-H."/>
            <person name="Du Z.-J."/>
            <person name="Zhao J.-X."/>
            <person name="Liu X.-J."/>
            <person name="Liu L.-J."/>
        </authorList>
    </citation>
    <scope>NUCLEOTIDE SEQUENCE [LARGE SCALE GENOMIC DNA]</scope>
    <source>
        <strain evidence="10 11">PLHSC7-2</strain>
    </source>
</reference>
<keyword evidence="4" id="KW-0808">Transferase</keyword>
<dbReference type="InterPro" id="IPR005467">
    <property type="entry name" value="His_kinase_dom"/>
</dbReference>
<dbReference type="InterPro" id="IPR003661">
    <property type="entry name" value="HisK_dim/P_dom"/>
</dbReference>
<comment type="caution">
    <text evidence="10">The sequence shown here is derived from an EMBL/GenBank/DDBJ whole genome shotgun (WGS) entry which is preliminary data.</text>
</comment>